<protein>
    <submittedName>
        <fullName evidence="1">Accessory Sec system protein Asp1</fullName>
    </submittedName>
</protein>
<dbReference type="RefSeq" id="WP_014215112.1">
    <property type="nucleotide sequence ID" value="NC_016605.1"/>
</dbReference>
<name>G8PCD0_PEDCP</name>
<reference evidence="1 2" key="1">
    <citation type="journal article" date="2012" name="J. Bacteriol.">
        <title>Complete Genome Sequence of the Beer Spoilage Organism Pediococcus claussenii ATCC BAA-344T.</title>
        <authorList>
            <person name="Pittet V."/>
            <person name="Abegunde T."/>
            <person name="Marfleet T."/>
            <person name="Haakensen M."/>
            <person name="Morrow K."/>
            <person name="Jayaprakash T."/>
            <person name="Schroeder K."/>
            <person name="Trost B."/>
            <person name="Byrns S."/>
            <person name="Bergsveinson J."/>
            <person name="Kusalik A."/>
            <person name="Ziola B."/>
        </authorList>
    </citation>
    <scope>NUCLEOTIDE SEQUENCE [LARGE SCALE GENOMIC DNA]</scope>
    <source>
        <strain evidence="1 2">ATCC BAA-344</strain>
    </source>
</reference>
<dbReference type="PATRIC" id="fig|701521.8.peg.591"/>
<dbReference type="AlphaFoldDB" id="G8PCD0"/>
<gene>
    <name evidence="1" type="primary">asp1</name>
    <name evidence="1" type="ordered locus">PECL_619</name>
</gene>
<dbReference type="KEGG" id="pce:PECL_619"/>
<accession>G8PCD0</accession>
<dbReference type="EMBL" id="CP003137">
    <property type="protein sequence ID" value="AEV94915.1"/>
    <property type="molecule type" value="Genomic_DNA"/>
</dbReference>
<dbReference type="Pfam" id="PF16993">
    <property type="entry name" value="Asp1"/>
    <property type="match status" value="1"/>
</dbReference>
<dbReference type="HOGENOM" id="CLU_536208_0_0_9"/>
<evidence type="ECO:0000313" key="2">
    <source>
        <dbReference type="Proteomes" id="UP000005444"/>
    </source>
</evidence>
<dbReference type="Proteomes" id="UP000005444">
    <property type="component" value="Chromosome"/>
</dbReference>
<dbReference type="InterPro" id="IPR022372">
    <property type="entry name" value="Accessory_SS_Asp1"/>
</dbReference>
<organism evidence="1 2">
    <name type="scientific">Pediococcus claussenii (strain ATCC BAA-344 / DSM 14800 / JCM 18046 / KCTC 3811 / LMG 21948 / P06)</name>
    <dbReference type="NCBI Taxonomy" id="701521"/>
    <lineage>
        <taxon>Bacteria</taxon>
        <taxon>Bacillati</taxon>
        <taxon>Bacillota</taxon>
        <taxon>Bacilli</taxon>
        <taxon>Lactobacillales</taxon>
        <taxon>Lactobacillaceae</taxon>
        <taxon>Pediococcus</taxon>
    </lineage>
</organism>
<evidence type="ECO:0000313" key="1">
    <source>
        <dbReference type="EMBL" id="AEV94915.1"/>
    </source>
</evidence>
<dbReference type="eggNOG" id="ENOG502ZBRM">
    <property type="taxonomic scope" value="Bacteria"/>
</dbReference>
<keyword evidence="2" id="KW-1185">Reference proteome</keyword>
<dbReference type="GO" id="GO:0015031">
    <property type="term" value="P:protein transport"/>
    <property type="evidence" value="ECO:0007669"/>
    <property type="project" value="InterPro"/>
</dbReference>
<dbReference type="STRING" id="701521.PECL_619"/>
<proteinExistence type="predicted"/>
<sequence>MYYFIPNWENEVREVTNDVITNMIDMFNDHQEPVEIMVLRFSPQLQHFLNANDLLEGQLWSVWDEILGIKRSSGMPLSVNDLEFPADSKVIYSRYSIFVEVNSKRFATIDMSTEGYVRSVSFDPDEDGVYAIETYDDRGFKILTETFNKEKKLVQKDWWNELGEAILREHDNRLQVLGQSKRFLKHDYQSEDQVILEFVKKHFKDRLSDDDQILASADRSFQKVLGQLSESYAVNLLLDNVLISKYPDYDWGQLAKYGSRIFTESPEVYQSIIKKVDPALVPQFKQAMFGYTDLLLGNSNEEPRLIIYWKLGENTLKNDEDEAISVFLRKILDREEIGLTIEIDSVAHADRIADEFTDKINKEFDDVDLQYYPARTIMESLDSDKINSQLEAVVKNIQEKIKEQDPESDDFKLPDVDRLVTILLNINIRVKPQLHQIEKDLDTARLIVDFGKPIDDLTQLRAISFGIPVILTAESMVIKNKKNGWTISGKQSLDDGLDYYLNSLQHWNESLVYSVALLNQFGAANQINWWKEQLQNGTSV</sequence>